<dbReference type="Proteomes" id="UP000439591">
    <property type="component" value="Unassembled WGS sequence"/>
</dbReference>
<dbReference type="EMBL" id="CACSIK010000001">
    <property type="protein sequence ID" value="CAA0089560.1"/>
    <property type="molecule type" value="Genomic_DNA"/>
</dbReference>
<dbReference type="Proteomes" id="UP000435877">
    <property type="component" value="Unassembled WGS sequence"/>
</dbReference>
<keyword evidence="1" id="KW-0233">DNA recombination</keyword>
<evidence type="ECO:0000313" key="5">
    <source>
        <dbReference type="Proteomes" id="UP000439591"/>
    </source>
</evidence>
<dbReference type="GO" id="GO:0003677">
    <property type="term" value="F:DNA binding"/>
    <property type="evidence" value="ECO:0007669"/>
    <property type="project" value="InterPro"/>
</dbReference>
<dbReference type="Gene3D" id="1.10.443.10">
    <property type="entry name" value="Intergrase catalytic core"/>
    <property type="match status" value="1"/>
</dbReference>
<name>A0A5S9NGT2_9GAMM</name>
<evidence type="ECO:0000313" key="3">
    <source>
        <dbReference type="EMBL" id="CAA0096415.1"/>
    </source>
</evidence>
<dbReference type="SUPFAM" id="SSF56349">
    <property type="entry name" value="DNA breaking-rejoining enzymes"/>
    <property type="match status" value="1"/>
</dbReference>
<evidence type="ECO:0000313" key="4">
    <source>
        <dbReference type="Proteomes" id="UP000435877"/>
    </source>
</evidence>
<dbReference type="GO" id="GO:0006310">
    <property type="term" value="P:DNA recombination"/>
    <property type="evidence" value="ECO:0007669"/>
    <property type="project" value="UniProtKB-KW"/>
</dbReference>
<reference evidence="4 5" key="1">
    <citation type="submission" date="2019-11" db="EMBL/GenBank/DDBJ databases">
        <authorList>
            <person name="Holert J."/>
        </authorList>
    </citation>
    <scope>NUCLEOTIDE SEQUENCE [LARGE SCALE GENOMIC DNA]</scope>
    <source>
        <strain evidence="3">BC3_2A</strain>
        <strain evidence="2">SB11_1A</strain>
    </source>
</reference>
<sequence length="687" mass="77404">MTRLVMRNSLVEEATPLSGVLGNTLPSDLPVTFSKNGSTLSIFSDDIWDYSAISRANRVLDFRRKLDLIKPINTEYKLSDESMNNAVLFLKTLTLHWINAVGGCSMSKLNGDIRAVSYLVRYCLDTNTPFKNILSVPDAIDFLVLRGSTDKQVGLMLGKIQRLLEAASTLLGTVFWSELNRSKAFSERLRRLRRQFPETTDTVQTLLIPSEIYQGILRNTLENLDLFIQHEDSIKTLFRSREIARDMVVRGPLPELPAYLSRRQQRLLKYYWDKEVGEKWQVSLALKELAESGISKSENWGGLASNLHRWQMRCAILISAFTGMRVSELKAIPLNGLRYISTESGEIPVVWSTTSKLEPNGVPRFTKWVTGDVVEKAFNVCRIIAEGVLAWSMDRKIVDVNQDDIPLFISAENAIKGKPHPHFSYTTNALSSKNVNSSICAKELEISSFDLDEISWFLYGEDIPKDLRVGGSWPLQFHQFRRSMAVYAAASGMVSYPVLKAQLKHMSMVMTVYYSDSNSRAKNLLGDDTSALAMRAEWDEAKAHFESDEIHQLLESNLPLTGSAGKKLKILQARNQLPTFFESRQATKLAVKKGKIRYRTTMVGGCMSLKPCNKGAGVLASACVSCENAVFLPGSRVALEQTKEFYQVELAKGGPLRARLEYQENIRNIEVFLQNLVEIQDTYNESQ</sequence>
<evidence type="ECO:0000313" key="2">
    <source>
        <dbReference type="EMBL" id="CAA0089560.1"/>
    </source>
</evidence>
<dbReference type="RefSeq" id="WP_159268429.1">
    <property type="nucleotide sequence ID" value="NZ_CACSIK010000001.1"/>
</dbReference>
<gene>
    <name evidence="2" type="ORF">IHBHHGIJ_01811</name>
    <name evidence="3" type="ORF">KFEGEMFD_01413</name>
</gene>
<keyword evidence="4" id="KW-1185">Reference proteome</keyword>
<evidence type="ECO:0008006" key="6">
    <source>
        <dbReference type="Google" id="ProtNLM"/>
    </source>
</evidence>
<dbReference type="InterPro" id="IPR013762">
    <property type="entry name" value="Integrase-like_cat_sf"/>
</dbReference>
<dbReference type="GO" id="GO:0015074">
    <property type="term" value="P:DNA integration"/>
    <property type="evidence" value="ECO:0007669"/>
    <property type="project" value="InterPro"/>
</dbReference>
<dbReference type="AlphaFoldDB" id="A0A5S9NGT2"/>
<accession>A0A5S9NGT2</accession>
<dbReference type="OrthoDB" id="8768428at2"/>
<organism evidence="2 4">
    <name type="scientific">Zhongshania aliphaticivorans</name>
    <dbReference type="NCBI Taxonomy" id="1470434"/>
    <lineage>
        <taxon>Bacteria</taxon>
        <taxon>Pseudomonadati</taxon>
        <taxon>Pseudomonadota</taxon>
        <taxon>Gammaproteobacteria</taxon>
        <taxon>Cellvibrionales</taxon>
        <taxon>Spongiibacteraceae</taxon>
        <taxon>Zhongshania</taxon>
    </lineage>
</organism>
<dbReference type="InterPro" id="IPR011010">
    <property type="entry name" value="DNA_brk_join_enz"/>
</dbReference>
<protein>
    <recommendedName>
        <fullName evidence="6">Tyr recombinase domain-containing protein</fullName>
    </recommendedName>
</protein>
<evidence type="ECO:0000256" key="1">
    <source>
        <dbReference type="ARBA" id="ARBA00023172"/>
    </source>
</evidence>
<dbReference type="EMBL" id="CACSIM010000002">
    <property type="protein sequence ID" value="CAA0096415.1"/>
    <property type="molecule type" value="Genomic_DNA"/>
</dbReference>
<proteinExistence type="predicted"/>